<gene>
    <name evidence="2" type="ORF">IX39_16060</name>
</gene>
<dbReference type="eggNOG" id="COG3209">
    <property type="taxonomic scope" value="Bacteria"/>
</dbReference>
<dbReference type="PANTHER" id="PTHR32305:SF15">
    <property type="entry name" value="PROTEIN RHSA-RELATED"/>
    <property type="match status" value="1"/>
</dbReference>
<dbReference type="InterPro" id="IPR022385">
    <property type="entry name" value="Rhs_assc_core"/>
</dbReference>
<evidence type="ECO:0000313" key="3">
    <source>
        <dbReference type="Proteomes" id="UP000028713"/>
    </source>
</evidence>
<comment type="caution">
    <text evidence="2">The sequence shown here is derived from an EMBL/GenBank/DDBJ whole genome shotgun (WGS) entry which is preliminary data.</text>
</comment>
<feature type="region of interest" description="Disordered" evidence="1">
    <location>
        <begin position="49"/>
        <end position="68"/>
    </location>
</feature>
<reference evidence="2 3" key="1">
    <citation type="submission" date="2014-07" db="EMBL/GenBank/DDBJ databases">
        <title>Genome of Chryseobacterium formosense LMG 24722.</title>
        <authorList>
            <person name="Pipes S.E."/>
            <person name="Stropko S.J."/>
            <person name="Newman J.D."/>
        </authorList>
    </citation>
    <scope>NUCLEOTIDE SEQUENCE [LARGE SCALE GENOMIC DNA]</scope>
    <source>
        <strain evidence="2 3">LMG 24722</strain>
    </source>
</reference>
<evidence type="ECO:0008006" key="4">
    <source>
        <dbReference type="Google" id="ProtNLM"/>
    </source>
</evidence>
<organism evidence="2 3">
    <name type="scientific">Chryseobacterium formosense</name>
    <dbReference type="NCBI Taxonomy" id="236814"/>
    <lineage>
        <taxon>Bacteria</taxon>
        <taxon>Pseudomonadati</taxon>
        <taxon>Bacteroidota</taxon>
        <taxon>Flavobacteriia</taxon>
        <taxon>Flavobacteriales</taxon>
        <taxon>Weeksellaceae</taxon>
        <taxon>Chryseobacterium group</taxon>
        <taxon>Chryseobacterium</taxon>
    </lineage>
</organism>
<name>A0A085Z3A5_9FLAO</name>
<dbReference type="InterPro" id="IPR050708">
    <property type="entry name" value="T6SS_VgrG/RHS"/>
</dbReference>
<dbReference type="Proteomes" id="UP000028713">
    <property type="component" value="Unassembled WGS sequence"/>
</dbReference>
<accession>A0A085Z3A5</accession>
<dbReference type="EMBL" id="JPRP01000002">
    <property type="protein sequence ID" value="KFE98918.1"/>
    <property type="molecule type" value="Genomic_DNA"/>
</dbReference>
<sequence>MQETGMYDYGARFYMPDIGRWGVVDPLAEIYRRHTPYNYTINNPIRFTDPDGRTINDPQSKKEAEHTQMGLNMRKSQLELQRSMIYSSATDKNGKVSLSKAQKKEIGNINSMVNEVNKSINDINDINDITDMIHDKNNDYVFSNKSENGAFQKPKELVMGKLQYILIPMVIKFMKVDMVVRLLEKNMTLTA</sequence>
<dbReference type="NCBIfam" id="TIGR03696">
    <property type="entry name" value="Rhs_assc_core"/>
    <property type="match status" value="1"/>
</dbReference>
<evidence type="ECO:0000256" key="1">
    <source>
        <dbReference type="SAM" id="MobiDB-lite"/>
    </source>
</evidence>
<protein>
    <recommendedName>
        <fullName evidence="4">RHS repeat-associated core domain-containing protein</fullName>
    </recommendedName>
</protein>
<dbReference type="PANTHER" id="PTHR32305">
    <property type="match status" value="1"/>
</dbReference>
<dbReference type="STRING" id="236814.IX39_16060"/>
<dbReference type="AlphaFoldDB" id="A0A085Z3A5"/>
<feature type="compositionally biased region" description="Basic and acidic residues" evidence="1">
    <location>
        <begin position="49"/>
        <end position="66"/>
    </location>
</feature>
<evidence type="ECO:0000313" key="2">
    <source>
        <dbReference type="EMBL" id="KFE98918.1"/>
    </source>
</evidence>
<proteinExistence type="predicted"/>
<dbReference type="Gene3D" id="2.180.10.10">
    <property type="entry name" value="RHS repeat-associated core"/>
    <property type="match status" value="1"/>
</dbReference>
<keyword evidence="3" id="KW-1185">Reference proteome</keyword>